<evidence type="ECO:0000313" key="2">
    <source>
        <dbReference type="EMBL" id="PIO62093.1"/>
    </source>
</evidence>
<evidence type="ECO:0000313" key="3">
    <source>
        <dbReference type="Proteomes" id="UP000230423"/>
    </source>
</evidence>
<sequence>MTRNPRHLDVIIMKDNGSAKWTAGEEGRMPRIEFEPKLDFKDVLLRPKRSTLKSRADVDLVRE</sequence>
<gene>
    <name evidence="2" type="ORF">TELCIR_16364</name>
</gene>
<organism evidence="2 3">
    <name type="scientific">Teladorsagia circumcincta</name>
    <name type="common">Brown stomach worm</name>
    <name type="synonym">Ostertagia circumcincta</name>
    <dbReference type="NCBI Taxonomy" id="45464"/>
    <lineage>
        <taxon>Eukaryota</taxon>
        <taxon>Metazoa</taxon>
        <taxon>Ecdysozoa</taxon>
        <taxon>Nematoda</taxon>
        <taxon>Chromadorea</taxon>
        <taxon>Rhabditida</taxon>
        <taxon>Rhabditina</taxon>
        <taxon>Rhabditomorpha</taxon>
        <taxon>Strongyloidea</taxon>
        <taxon>Trichostrongylidae</taxon>
        <taxon>Teladorsagia</taxon>
    </lineage>
</organism>
<dbReference type="InterPro" id="IPR050139">
    <property type="entry name" value="GMP_reductase"/>
</dbReference>
<dbReference type="AlphaFoldDB" id="A0A2G9TVP8"/>
<protein>
    <submittedName>
        <fullName evidence="2">Uncharacterized protein</fullName>
    </submittedName>
</protein>
<dbReference type="PANTHER" id="PTHR43170">
    <property type="entry name" value="GMP REDUCTASE"/>
    <property type="match status" value="1"/>
</dbReference>
<name>A0A2G9TVP8_TELCI</name>
<dbReference type="PANTHER" id="PTHR43170:SF5">
    <property type="entry name" value="GMP REDUCTASE"/>
    <property type="match status" value="1"/>
</dbReference>
<evidence type="ECO:0000256" key="1">
    <source>
        <dbReference type="ARBA" id="ARBA00023002"/>
    </source>
</evidence>
<keyword evidence="1" id="KW-0560">Oxidoreductase</keyword>
<dbReference type="OrthoDB" id="418595at2759"/>
<dbReference type="Proteomes" id="UP000230423">
    <property type="component" value="Unassembled WGS sequence"/>
</dbReference>
<accession>A0A2G9TVP8</accession>
<dbReference type="GO" id="GO:0016491">
    <property type="term" value="F:oxidoreductase activity"/>
    <property type="evidence" value="ECO:0007669"/>
    <property type="project" value="UniProtKB-KW"/>
</dbReference>
<reference evidence="2 3" key="1">
    <citation type="submission" date="2015-09" db="EMBL/GenBank/DDBJ databases">
        <title>Draft genome of the parasitic nematode Teladorsagia circumcincta isolate WARC Sus (inbred).</title>
        <authorList>
            <person name="Mitreva M."/>
        </authorList>
    </citation>
    <scope>NUCLEOTIDE SEQUENCE [LARGE SCALE GENOMIC DNA]</scope>
    <source>
        <strain evidence="2 3">S</strain>
    </source>
</reference>
<keyword evidence="3" id="KW-1185">Reference proteome</keyword>
<proteinExistence type="predicted"/>
<dbReference type="EMBL" id="KZ352578">
    <property type="protein sequence ID" value="PIO62093.1"/>
    <property type="molecule type" value="Genomic_DNA"/>
</dbReference>